<evidence type="ECO:0000313" key="2">
    <source>
        <dbReference type="Proteomes" id="UP000192343"/>
    </source>
</evidence>
<dbReference type="OrthoDB" id="9844694at2"/>
<dbReference type="Proteomes" id="UP000192343">
    <property type="component" value="Unassembled WGS sequence"/>
</dbReference>
<dbReference type="InterPro" id="IPR053724">
    <property type="entry name" value="OMP_A26_sf"/>
</dbReference>
<dbReference type="SUPFAM" id="SSF69917">
    <property type="entry name" value="OMPT-like"/>
    <property type="match status" value="1"/>
</dbReference>
<evidence type="ECO:0000313" key="1">
    <source>
        <dbReference type="EMBL" id="ORC37918.1"/>
    </source>
</evidence>
<dbReference type="GO" id="GO:0004190">
    <property type="term" value="F:aspartic-type endopeptidase activity"/>
    <property type="evidence" value="ECO:0007669"/>
    <property type="project" value="InterPro"/>
</dbReference>
<reference evidence="1 2" key="1">
    <citation type="submission" date="2017-03" db="EMBL/GenBank/DDBJ databases">
        <title>Draft Genome sequence of Marispirochaeta sp. strain JC444.</title>
        <authorList>
            <person name="Shivani Y."/>
            <person name="Subhash Y."/>
            <person name="Sasikala C."/>
            <person name="Ramana C."/>
        </authorList>
    </citation>
    <scope>NUCLEOTIDE SEQUENCE [LARGE SCALE GENOMIC DNA]</scope>
    <source>
        <strain evidence="1 2">JC444</strain>
    </source>
</reference>
<dbReference type="PROSITE" id="PS00018">
    <property type="entry name" value="EF_HAND_1"/>
    <property type="match status" value="1"/>
</dbReference>
<protein>
    <recommendedName>
        <fullName evidence="3">EF-hand domain-containing protein</fullName>
    </recommendedName>
</protein>
<name>A0A1Y1S297_9SPIO</name>
<dbReference type="RefSeq" id="WP_083048052.1">
    <property type="nucleotide sequence ID" value="NZ_MWQY01000002.1"/>
</dbReference>
<dbReference type="InterPro" id="IPR020080">
    <property type="entry name" value="OM_adhesin/peptidase_omptin"/>
</dbReference>
<keyword evidence="2" id="KW-1185">Reference proteome</keyword>
<dbReference type="STRING" id="1963862.B4O97_02665"/>
<sequence length="322" mass="36968">MKNPIILLFPLFLPLFLLPLKLRADEPSWKVGLIGEYGFGESSYELRVDDGTESVRSLLVFPLDTLYLGLEAEHENTSGSRRYAVKLLTNVAAPGDRMTDEDWLDLLDPAEPEFIFTESNLDYRSLDLALEGIWEIGDYRFFRLFFGAGYRFLWIHQLITDYQGFRLHDDDENGSIDRKEIIPYTDKDAIDYSIIYHIIDAGLHGETDLGRHSRVAISAAPSLGMAFDRDDHLLRSKLSTGRGFGYGFVLRGNIEFRRPGTGRTVTPYLRIYGSYRWFFSPGVQRQYWYDDADKPEGTEYDGLVHDMELIDPRMGISAGLRF</sequence>
<comment type="caution">
    <text evidence="1">The sequence shown here is derived from an EMBL/GenBank/DDBJ whole genome shotgun (WGS) entry which is preliminary data.</text>
</comment>
<proteinExistence type="predicted"/>
<gene>
    <name evidence="1" type="ORF">B4O97_02665</name>
</gene>
<accession>A0A1Y1S297</accession>
<dbReference type="Gene3D" id="2.40.128.90">
    <property type="entry name" value="OMPT-like"/>
    <property type="match status" value="1"/>
</dbReference>
<dbReference type="EMBL" id="MWQY01000002">
    <property type="protein sequence ID" value="ORC37918.1"/>
    <property type="molecule type" value="Genomic_DNA"/>
</dbReference>
<evidence type="ECO:0008006" key="3">
    <source>
        <dbReference type="Google" id="ProtNLM"/>
    </source>
</evidence>
<dbReference type="InterPro" id="IPR018247">
    <property type="entry name" value="EF_Hand_1_Ca_BS"/>
</dbReference>
<organism evidence="1 2">
    <name type="scientific">Marispirochaeta aestuarii</name>
    <dbReference type="NCBI Taxonomy" id="1963862"/>
    <lineage>
        <taxon>Bacteria</taxon>
        <taxon>Pseudomonadati</taxon>
        <taxon>Spirochaetota</taxon>
        <taxon>Spirochaetia</taxon>
        <taxon>Spirochaetales</taxon>
        <taxon>Spirochaetaceae</taxon>
        <taxon>Marispirochaeta</taxon>
    </lineage>
</organism>
<dbReference type="AlphaFoldDB" id="A0A1Y1S297"/>